<evidence type="ECO:0000313" key="2">
    <source>
        <dbReference type="EMBL" id="AEE46638.1"/>
    </source>
</evidence>
<dbReference type="Gene3D" id="2.60.40.1120">
    <property type="entry name" value="Carboxypeptidase-like, regulatory domain"/>
    <property type="match status" value="2"/>
</dbReference>
<dbReference type="KEGG" id="cfi:Celf_2513"/>
<dbReference type="RefSeq" id="WP_013771664.1">
    <property type="nucleotide sequence ID" value="NC_015514.1"/>
</dbReference>
<protein>
    <recommendedName>
        <fullName evidence="4">Alpha-amylase</fullName>
    </recommendedName>
</protein>
<keyword evidence="1" id="KW-0732">Signal</keyword>
<gene>
    <name evidence="2" type="ordered locus">Celf_2513</name>
</gene>
<dbReference type="Pfam" id="PF13620">
    <property type="entry name" value="CarboxypepD_reg"/>
    <property type="match status" value="1"/>
</dbReference>
<accession>F4H532</accession>
<evidence type="ECO:0000256" key="1">
    <source>
        <dbReference type="SAM" id="SignalP"/>
    </source>
</evidence>
<keyword evidence="3" id="KW-1185">Reference proteome</keyword>
<dbReference type="eggNOG" id="COG5184">
    <property type="taxonomic scope" value="Bacteria"/>
</dbReference>
<reference evidence="2 3" key="1">
    <citation type="submission" date="2011-04" db="EMBL/GenBank/DDBJ databases">
        <title>Complete sequence of Cellulomonas fimi ATCC 484.</title>
        <authorList>
            <consortium name="US DOE Joint Genome Institute"/>
            <person name="Lucas S."/>
            <person name="Han J."/>
            <person name="Lapidus A."/>
            <person name="Cheng J.-F."/>
            <person name="Goodwin L."/>
            <person name="Pitluck S."/>
            <person name="Peters L."/>
            <person name="Chertkov O."/>
            <person name="Detter J.C."/>
            <person name="Han C."/>
            <person name="Tapia R."/>
            <person name="Land M."/>
            <person name="Hauser L."/>
            <person name="Kyrpides N."/>
            <person name="Ivanova N."/>
            <person name="Ovchinnikova G."/>
            <person name="Pagani I."/>
            <person name="Mead D."/>
            <person name="Brumm P."/>
            <person name="Woyke T."/>
        </authorList>
    </citation>
    <scope>NUCLEOTIDE SEQUENCE [LARGE SCALE GENOMIC DNA]</scope>
    <source>
        <strain evidence="3">ATCC 484 / DSM 20113 / JCM 1341 / NBRC 15513 / NCIMB 8980 / NCTC 7547</strain>
    </source>
</reference>
<feature type="chain" id="PRO_5003309079" description="Alpha-amylase" evidence="1">
    <location>
        <begin position="31"/>
        <end position="794"/>
    </location>
</feature>
<proteinExistence type="predicted"/>
<name>F4H532_CELFA</name>
<dbReference type="SUPFAM" id="SSF49452">
    <property type="entry name" value="Starch-binding domain-like"/>
    <property type="match status" value="1"/>
</dbReference>
<dbReference type="STRING" id="590998.Celf_2513"/>
<dbReference type="SUPFAM" id="SSF49464">
    <property type="entry name" value="Carboxypeptidase regulatory domain-like"/>
    <property type="match status" value="1"/>
</dbReference>
<dbReference type="InterPro" id="IPR008969">
    <property type="entry name" value="CarboxyPept-like_regulatory"/>
</dbReference>
<dbReference type="Proteomes" id="UP000008460">
    <property type="component" value="Chromosome"/>
</dbReference>
<dbReference type="HOGENOM" id="CLU_353633_0_0_11"/>
<dbReference type="InterPro" id="IPR013784">
    <property type="entry name" value="Carb-bd-like_fold"/>
</dbReference>
<evidence type="ECO:0000313" key="3">
    <source>
        <dbReference type="Proteomes" id="UP000008460"/>
    </source>
</evidence>
<sequence>MRNGRTTRTAALALVLALTLGGWTATGAQAAATGVITGVVVDDTGAPVVGAQVRVEEGVASGTTDETGRYRIASLAAGTYHVRFSPPADSNLVFEYSGDADTVAGSAPVAVADGQTVDGVDAELATGGLLAGRMIGTDGTPVVHEDVYVYGPDATDITHAVTDSDGTYVVEGRGDRPYRIYHGNVAGEVHSLPQPYPVQGRAGADVIVPDDRLTWSGMVDGTVTDDTGAPVADVQVRLESVYTPGYVVASAWTDEDGYYQVRGFGTGWFYVLTHATVTANGLGSSVLPTYWLEGSPLGTQDSAEARGLASWYAEEPVTGVDIELPRRGDAVADLRPAVLHDFREWSTVTVDGSDAAVPPSGLVEVRSRGYRYGAFRLDGEGRGQLPVGLGWQQQEVELLYSGDPQHAPSRVVVRPEEFVAYPPTHGVVALEPRRLTDIMVEPGVPTCTSVGGRWDLPRDATGVMLNVTAVAPAGPGYVVLYPDTDDTGSTPPPAEGATVNFEAGKDVSNAAFVALSSSGRLCWATPPGAGRTRLVVDVAGYVAADAGVELRSHTRLLDTRQGTALAPRTPRTVEVAGRAGVPQDATAVLLNVAVTRVGAVGHLRVLPEPGGETVTAHYVPGVDKSVAALAPLGQDGSLTLFSDSSKPVDVVLDVVGWVTDGGVYHPLEPARVLDTRPGAPVAQRRIAGPLEANRVYGMELPGAGGVPADATGAVLSVTAIAPSSVGNLSVYPDTDGTGLTPRPDASNINYVPGRAIPNMVVVAIPPDGRVNLVSQAPPGGLVNVAVDVVGYITD</sequence>
<dbReference type="AlphaFoldDB" id="F4H532"/>
<feature type="signal peptide" evidence="1">
    <location>
        <begin position="1"/>
        <end position="30"/>
    </location>
</feature>
<dbReference type="GO" id="GO:0030246">
    <property type="term" value="F:carbohydrate binding"/>
    <property type="evidence" value="ECO:0007669"/>
    <property type="project" value="InterPro"/>
</dbReference>
<dbReference type="EMBL" id="CP002666">
    <property type="protein sequence ID" value="AEE46638.1"/>
    <property type="molecule type" value="Genomic_DNA"/>
</dbReference>
<evidence type="ECO:0008006" key="4">
    <source>
        <dbReference type="Google" id="ProtNLM"/>
    </source>
</evidence>
<organism evidence="2 3">
    <name type="scientific">Cellulomonas fimi (strain ATCC 484 / DSM 20113 / JCM 1341 / CCUG 24087 / LMG 16345 / NBRC 15513 / NCIMB 8980 / NCTC 7547 / NRS-133)</name>
    <dbReference type="NCBI Taxonomy" id="590998"/>
    <lineage>
        <taxon>Bacteria</taxon>
        <taxon>Bacillati</taxon>
        <taxon>Actinomycetota</taxon>
        <taxon>Actinomycetes</taxon>
        <taxon>Micrococcales</taxon>
        <taxon>Cellulomonadaceae</taxon>
        <taxon>Cellulomonas</taxon>
    </lineage>
</organism>